<dbReference type="InterPro" id="IPR013818">
    <property type="entry name" value="Lipase"/>
</dbReference>
<dbReference type="InterPro" id="IPR000734">
    <property type="entry name" value="TAG_lipase"/>
</dbReference>
<dbReference type="EMBL" id="OC857038">
    <property type="protein sequence ID" value="CAD7624644.1"/>
    <property type="molecule type" value="Genomic_DNA"/>
</dbReference>
<protein>
    <recommendedName>
        <fullName evidence="5">Lipase domain-containing protein</fullName>
    </recommendedName>
</protein>
<evidence type="ECO:0000313" key="7">
    <source>
        <dbReference type="Proteomes" id="UP000759131"/>
    </source>
</evidence>
<name>A0A7R9KKS8_9ACAR</name>
<evidence type="ECO:0000313" key="6">
    <source>
        <dbReference type="EMBL" id="CAD7624644.1"/>
    </source>
</evidence>
<feature type="domain" description="Lipase" evidence="5">
    <location>
        <begin position="47"/>
        <end position="375"/>
    </location>
</feature>
<keyword evidence="3" id="KW-0964">Secreted</keyword>
<dbReference type="Gene3D" id="3.40.50.1820">
    <property type="entry name" value="alpha/beta hydrolase"/>
    <property type="match status" value="2"/>
</dbReference>
<dbReference type="Proteomes" id="UP000759131">
    <property type="component" value="Unassembled WGS sequence"/>
</dbReference>
<proteinExistence type="inferred from homology"/>
<dbReference type="OrthoDB" id="199913at2759"/>
<dbReference type="GO" id="GO:0016042">
    <property type="term" value="P:lipid catabolic process"/>
    <property type="evidence" value="ECO:0007669"/>
    <property type="project" value="TreeGrafter"/>
</dbReference>
<feature type="non-terminal residue" evidence="6">
    <location>
        <position position="1"/>
    </location>
</feature>
<dbReference type="GO" id="GO:0016298">
    <property type="term" value="F:lipase activity"/>
    <property type="evidence" value="ECO:0007669"/>
    <property type="project" value="InterPro"/>
</dbReference>
<gene>
    <name evidence="6" type="ORF">OSB1V03_LOCUS5086</name>
</gene>
<sequence length="624" mass="70569">MNISPDIKKDNSSDDNLKTFSDAELEREEVDGFVDKFKKYHDMFGKSCFRDIGCFSATEYDESARDIPLLPMSPDSIAPLFHMYTLEQRTIPRNYSYNATADQLRYSTFNASLRTAFIVHGFQSGYSLWLENMKDYIFYKSNDQFNVVVVIWEKGARTPLYNLAASNTRVVGALIGFFINSLCKTFNITNNRFWLIGHSLGAHVMGFAGKRLNNPQVARITALDPAGVAFHSKNTALRLDHSDAQIVDVIHTDAPVSYTEGFGTSDTLGHFDFYPNGGSWQPGCAASDITSRLSTITSGDDISCSRSRAWSIMNNLEKPEDECSAVGYQCENYGAFLEGRCANCADNKCQPMGLNPDYWTDKKMDERTVDSQYYYITTKWGFISQTLLIQQQLYMYCVMNSIRDASSAVFCPKDGSETRIVADKQKVHYIACNPVLKHKCRDLLTEELKPLTFKEDIHSVDYMRQYSSMRINTIKFNIKMKLNLIVLVVAVIEVHSVCTDDMLGKTCYRDIGCFSPTEYNESAGALPLLPMSPDFIAPVFHICFRDIGCFSSDDNNGAALPLLPMSPDSMAPVFHMYTQEHRTIPRNYSYNATADQLRYSTFNASLRTAFIVHGFRSGYSLWLE</sequence>
<dbReference type="AlphaFoldDB" id="A0A7R9KKS8"/>
<evidence type="ECO:0000259" key="5">
    <source>
        <dbReference type="Pfam" id="PF00151"/>
    </source>
</evidence>
<comment type="subcellular location">
    <subcellularLocation>
        <location evidence="1">Secreted</location>
    </subcellularLocation>
</comment>
<reference evidence="6" key="1">
    <citation type="submission" date="2020-11" db="EMBL/GenBank/DDBJ databases">
        <authorList>
            <person name="Tran Van P."/>
        </authorList>
    </citation>
    <scope>NUCLEOTIDE SEQUENCE</scope>
</reference>
<evidence type="ECO:0000256" key="4">
    <source>
        <dbReference type="RuleBase" id="RU004262"/>
    </source>
</evidence>
<dbReference type="PANTHER" id="PTHR11610">
    <property type="entry name" value="LIPASE"/>
    <property type="match status" value="1"/>
</dbReference>
<accession>A0A7R9KKS8</accession>
<dbReference type="SUPFAM" id="SSF53474">
    <property type="entry name" value="alpha/beta-Hydrolases"/>
    <property type="match status" value="1"/>
</dbReference>
<dbReference type="Pfam" id="PF00151">
    <property type="entry name" value="Lipase"/>
    <property type="match status" value="1"/>
</dbReference>
<dbReference type="InterPro" id="IPR029058">
    <property type="entry name" value="AB_hydrolase_fold"/>
</dbReference>
<evidence type="ECO:0000256" key="1">
    <source>
        <dbReference type="ARBA" id="ARBA00004613"/>
    </source>
</evidence>
<dbReference type="EMBL" id="CAJPIZ010002463">
    <property type="protein sequence ID" value="CAG2105074.1"/>
    <property type="molecule type" value="Genomic_DNA"/>
</dbReference>
<keyword evidence="7" id="KW-1185">Reference proteome</keyword>
<dbReference type="GO" id="GO:0005615">
    <property type="term" value="C:extracellular space"/>
    <property type="evidence" value="ECO:0007669"/>
    <property type="project" value="TreeGrafter"/>
</dbReference>
<evidence type="ECO:0000256" key="2">
    <source>
        <dbReference type="ARBA" id="ARBA00010701"/>
    </source>
</evidence>
<dbReference type="PRINTS" id="PR00821">
    <property type="entry name" value="TAGLIPASE"/>
</dbReference>
<organism evidence="6">
    <name type="scientific">Medioppia subpectinata</name>
    <dbReference type="NCBI Taxonomy" id="1979941"/>
    <lineage>
        <taxon>Eukaryota</taxon>
        <taxon>Metazoa</taxon>
        <taxon>Ecdysozoa</taxon>
        <taxon>Arthropoda</taxon>
        <taxon>Chelicerata</taxon>
        <taxon>Arachnida</taxon>
        <taxon>Acari</taxon>
        <taxon>Acariformes</taxon>
        <taxon>Sarcoptiformes</taxon>
        <taxon>Oribatida</taxon>
        <taxon>Brachypylina</taxon>
        <taxon>Oppioidea</taxon>
        <taxon>Oppiidae</taxon>
        <taxon>Medioppia</taxon>
    </lineage>
</organism>
<dbReference type="PANTHER" id="PTHR11610:SF173">
    <property type="entry name" value="LIPASE DOMAIN-CONTAINING PROTEIN-RELATED"/>
    <property type="match status" value="1"/>
</dbReference>
<comment type="similarity">
    <text evidence="2 4">Belongs to the AB hydrolase superfamily. Lipase family.</text>
</comment>
<evidence type="ECO:0000256" key="3">
    <source>
        <dbReference type="ARBA" id="ARBA00022525"/>
    </source>
</evidence>